<evidence type="ECO:0008006" key="3">
    <source>
        <dbReference type="Google" id="ProtNLM"/>
    </source>
</evidence>
<dbReference type="GeneID" id="70232697"/>
<sequence length="432" mass="48174">MKQTGILSNSYIPPLAPQLVAKELAKLNQDSLFNLVDLWLKMAATQPKPTKDQRAQGVTQKELLLYCTETLTRLRDQKAPKRKLIDRLLVDYYPNGLNALQLAQIDIQMMVDKPANYSWVSSTAKVVADESTVLDDFVFSLDSQLFLDRLITNLSNLYLTHIYISRHPSFPLILIRIQMYEYVHFKKSRSTDPNIADKNQPDILSRTPYYLAIPMSSPNLIHSASNEDDLVSKIILQSVEMTLSSPFRQIQLHANPDPPVRTLEAIHVLKGVSRFGQSLASWTPYADGTVDINPLGLEADHLALNPSRLAATTDKKQLVASLKFKGSTAPIKSETLFESNRQPLKTRKLNNESTESSYASLVPVQFGEFIIEDTTTGSADPTNIKLRLLGNDIFAGMHELAVTDIVDPEKVPGWLTGSENSTVGRVKNGNLS</sequence>
<evidence type="ECO:0000313" key="2">
    <source>
        <dbReference type="Proteomes" id="UP000769157"/>
    </source>
</evidence>
<proteinExistence type="predicted"/>
<protein>
    <recommendedName>
        <fullName evidence="3">Central kinetochore subunit CHL4</fullName>
    </recommendedName>
</protein>
<reference evidence="1" key="2">
    <citation type="submission" date="2021-01" db="EMBL/GenBank/DDBJ databases">
        <authorList>
            <person name="Schikora-Tamarit M.A."/>
        </authorList>
    </citation>
    <scope>NUCLEOTIDE SEQUENCE</scope>
    <source>
        <strain evidence="1">CBS6075</strain>
    </source>
</reference>
<evidence type="ECO:0000313" key="1">
    <source>
        <dbReference type="EMBL" id="KAH3671018.1"/>
    </source>
</evidence>
<dbReference type="Gene3D" id="3.10.20.720">
    <property type="match status" value="1"/>
</dbReference>
<reference evidence="1" key="1">
    <citation type="journal article" date="2021" name="Open Biol.">
        <title>Shared evolutionary footprints suggest mitochondrial oxidative damage underlies multiple complex I losses in fungi.</title>
        <authorList>
            <person name="Schikora-Tamarit M.A."/>
            <person name="Marcet-Houben M."/>
            <person name="Nosek J."/>
            <person name="Gabaldon T."/>
        </authorList>
    </citation>
    <scope>NUCLEOTIDE SEQUENCE</scope>
    <source>
        <strain evidence="1">CBS6075</strain>
    </source>
</reference>
<dbReference type="InterPro" id="IPR007902">
    <property type="entry name" value="Chl4/mis15/CENP-N"/>
</dbReference>
<dbReference type="GO" id="GO:0034080">
    <property type="term" value="P:CENP-A containing chromatin assembly"/>
    <property type="evidence" value="ECO:0007669"/>
    <property type="project" value="InterPro"/>
</dbReference>
<accession>A0A9P8PEY9</accession>
<dbReference type="RefSeq" id="XP_046064386.1">
    <property type="nucleotide sequence ID" value="XM_046208682.1"/>
</dbReference>
<organism evidence="1 2">
    <name type="scientific">Ogataea philodendri</name>
    <dbReference type="NCBI Taxonomy" id="1378263"/>
    <lineage>
        <taxon>Eukaryota</taxon>
        <taxon>Fungi</taxon>
        <taxon>Dikarya</taxon>
        <taxon>Ascomycota</taxon>
        <taxon>Saccharomycotina</taxon>
        <taxon>Pichiomycetes</taxon>
        <taxon>Pichiales</taxon>
        <taxon>Pichiaceae</taxon>
        <taxon>Ogataea</taxon>
    </lineage>
</organism>
<dbReference type="Proteomes" id="UP000769157">
    <property type="component" value="Unassembled WGS sequence"/>
</dbReference>
<dbReference type="OrthoDB" id="6585699at2759"/>
<dbReference type="Pfam" id="PF05238">
    <property type="entry name" value="CENP-N"/>
    <property type="match status" value="1"/>
</dbReference>
<comment type="caution">
    <text evidence="1">The sequence shown here is derived from an EMBL/GenBank/DDBJ whole genome shotgun (WGS) entry which is preliminary data.</text>
</comment>
<name>A0A9P8PEY9_9ASCO</name>
<gene>
    <name evidence="1" type="ORF">OGAPHI_000729</name>
</gene>
<dbReference type="EMBL" id="JAEUBE010000084">
    <property type="protein sequence ID" value="KAH3671018.1"/>
    <property type="molecule type" value="Genomic_DNA"/>
</dbReference>
<dbReference type="AlphaFoldDB" id="A0A9P8PEY9"/>
<keyword evidence="2" id="KW-1185">Reference proteome</keyword>
<dbReference type="GO" id="GO:0007059">
    <property type="term" value="P:chromosome segregation"/>
    <property type="evidence" value="ECO:0007669"/>
    <property type="project" value="InterPro"/>
</dbReference>